<feature type="transmembrane region" description="Helical" evidence="9">
    <location>
        <begin position="51"/>
        <end position="71"/>
    </location>
</feature>
<evidence type="ECO:0000256" key="9">
    <source>
        <dbReference type="SAM" id="Phobius"/>
    </source>
</evidence>
<dbReference type="PANTHER" id="PTHR11537:SF254">
    <property type="entry name" value="POTASSIUM VOLTAGE-GATED CHANNEL PROTEIN SHAB"/>
    <property type="match status" value="1"/>
</dbReference>
<feature type="transmembrane region" description="Helical" evidence="9">
    <location>
        <begin position="149"/>
        <end position="168"/>
    </location>
</feature>
<evidence type="ECO:0000256" key="3">
    <source>
        <dbReference type="ARBA" id="ARBA00022692"/>
    </source>
</evidence>
<reference evidence="12" key="1">
    <citation type="journal article" date="2019" name="Int. J. Syst. Evol. Microbiol.">
        <title>The Global Catalogue of Microorganisms (GCM) 10K type strain sequencing project: providing services to taxonomists for standard genome sequencing and annotation.</title>
        <authorList>
            <consortium name="The Broad Institute Genomics Platform"/>
            <consortium name="The Broad Institute Genome Sequencing Center for Infectious Disease"/>
            <person name="Wu L."/>
            <person name="Ma J."/>
        </authorList>
    </citation>
    <scope>NUCLEOTIDE SEQUENCE [LARGE SCALE GENOMIC DNA]</scope>
    <source>
        <strain evidence="12">CGMCC 1.15480</strain>
    </source>
</reference>
<keyword evidence="5" id="KW-0406">Ion transport</keyword>
<feature type="transmembrane region" description="Helical" evidence="9">
    <location>
        <begin position="20"/>
        <end position="36"/>
    </location>
</feature>
<evidence type="ECO:0000313" key="11">
    <source>
        <dbReference type="EMBL" id="GGC86552.1"/>
    </source>
</evidence>
<keyword evidence="7" id="KW-0407">Ion channel</keyword>
<gene>
    <name evidence="11" type="ORF">GCM10011512_11790</name>
</gene>
<evidence type="ECO:0000256" key="8">
    <source>
        <dbReference type="SAM" id="MobiDB-lite"/>
    </source>
</evidence>
<dbReference type="Pfam" id="PF07885">
    <property type="entry name" value="Ion_trans_2"/>
    <property type="match status" value="1"/>
</dbReference>
<dbReference type="Proteomes" id="UP000597761">
    <property type="component" value="Unassembled WGS sequence"/>
</dbReference>
<keyword evidence="2" id="KW-0813">Transport</keyword>
<dbReference type="Gene3D" id="1.10.287.70">
    <property type="match status" value="1"/>
</dbReference>
<evidence type="ECO:0000256" key="7">
    <source>
        <dbReference type="ARBA" id="ARBA00023303"/>
    </source>
</evidence>
<evidence type="ECO:0000256" key="1">
    <source>
        <dbReference type="ARBA" id="ARBA00004141"/>
    </source>
</evidence>
<dbReference type="PANTHER" id="PTHR11537">
    <property type="entry name" value="VOLTAGE-GATED POTASSIUM CHANNEL"/>
    <property type="match status" value="1"/>
</dbReference>
<evidence type="ECO:0000256" key="5">
    <source>
        <dbReference type="ARBA" id="ARBA00023065"/>
    </source>
</evidence>
<dbReference type="InterPro" id="IPR013099">
    <property type="entry name" value="K_chnl_dom"/>
</dbReference>
<dbReference type="InterPro" id="IPR027359">
    <property type="entry name" value="Volt_channel_dom_sf"/>
</dbReference>
<accession>A0ABQ1NZN0</accession>
<dbReference type="RefSeq" id="WP_229659794.1">
    <property type="nucleotide sequence ID" value="NZ_BMJI01000004.1"/>
</dbReference>
<sequence>MNGRRRLTQAAWRRATEWPLIAAALLYTAGFAWQVIEEPGGPLGGALEVGLWLLWAVFAADYVVMIVTAHDRARWFVRNLHELLLVVLPMFRPLRLLRLISVAMMLERRIGPRIQGRVFLYGLSSALLVVLIGSIAVLDAEKHAPGTTITTFGDALWWAVVTITTAGYGDLYPVTPLGRLIAVGLMISGIAVIGLVTATLASWLMQRVVSEEIVEEVEDEEAPLRRQVAVLTEQVARLSAQVDRLAGAPRSDAATGDSARRPEH</sequence>
<evidence type="ECO:0000256" key="4">
    <source>
        <dbReference type="ARBA" id="ARBA00022989"/>
    </source>
</evidence>
<keyword evidence="3 9" id="KW-0812">Transmembrane</keyword>
<keyword evidence="6 9" id="KW-0472">Membrane</keyword>
<keyword evidence="4 9" id="KW-1133">Transmembrane helix</keyword>
<proteinExistence type="predicted"/>
<dbReference type="EMBL" id="BMJI01000004">
    <property type="protein sequence ID" value="GGC86552.1"/>
    <property type="molecule type" value="Genomic_DNA"/>
</dbReference>
<dbReference type="Gene3D" id="1.20.120.350">
    <property type="entry name" value="Voltage-gated potassium channels. Chain C"/>
    <property type="match status" value="1"/>
</dbReference>
<feature type="domain" description="Potassium channel" evidence="10">
    <location>
        <begin position="128"/>
        <end position="205"/>
    </location>
</feature>
<dbReference type="Gene3D" id="1.20.5.110">
    <property type="match status" value="1"/>
</dbReference>
<feature type="transmembrane region" description="Helical" evidence="9">
    <location>
        <begin position="118"/>
        <end position="137"/>
    </location>
</feature>
<evidence type="ECO:0000259" key="10">
    <source>
        <dbReference type="Pfam" id="PF07885"/>
    </source>
</evidence>
<evidence type="ECO:0000256" key="6">
    <source>
        <dbReference type="ARBA" id="ARBA00023136"/>
    </source>
</evidence>
<keyword evidence="12" id="KW-1185">Reference proteome</keyword>
<organism evidence="11 12">
    <name type="scientific">Tersicoccus solisilvae</name>
    <dbReference type="NCBI Taxonomy" id="1882339"/>
    <lineage>
        <taxon>Bacteria</taxon>
        <taxon>Bacillati</taxon>
        <taxon>Actinomycetota</taxon>
        <taxon>Actinomycetes</taxon>
        <taxon>Micrococcales</taxon>
        <taxon>Micrococcaceae</taxon>
        <taxon>Tersicoccus</taxon>
    </lineage>
</organism>
<name>A0ABQ1NZN0_9MICC</name>
<dbReference type="InterPro" id="IPR028325">
    <property type="entry name" value="VG_K_chnl"/>
</dbReference>
<evidence type="ECO:0000256" key="2">
    <source>
        <dbReference type="ARBA" id="ARBA00022448"/>
    </source>
</evidence>
<dbReference type="SUPFAM" id="SSF81324">
    <property type="entry name" value="Voltage-gated potassium channels"/>
    <property type="match status" value="1"/>
</dbReference>
<feature type="region of interest" description="Disordered" evidence="8">
    <location>
        <begin position="242"/>
        <end position="264"/>
    </location>
</feature>
<feature type="transmembrane region" description="Helical" evidence="9">
    <location>
        <begin position="180"/>
        <end position="204"/>
    </location>
</feature>
<protein>
    <submittedName>
        <fullName evidence="11">Ion transporter</fullName>
    </submittedName>
</protein>
<comment type="subcellular location">
    <subcellularLocation>
        <location evidence="1">Membrane</location>
        <topology evidence="1">Multi-pass membrane protein</topology>
    </subcellularLocation>
</comment>
<comment type="caution">
    <text evidence="11">The sequence shown here is derived from an EMBL/GenBank/DDBJ whole genome shotgun (WGS) entry which is preliminary data.</text>
</comment>
<evidence type="ECO:0000313" key="12">
    <source>
        <dbReference type="Proteomes" id="UP000597761"/>
    </source>
</evidence>